<accession>A0ABD1XGS2</accession>
<dbReference type="Proteomes" id="UP001605036">
    <property type="component" value="Unassembled WGS sequence"/>
</dbReference>
<proteinExistence type="predicted"/>
<name>A0ABD1XGS2_9MARC</name>
<keyword evidence="2" id="KW-1185">Reference proteome</keyword>
<evidence type="ECO:0008006" key="3">
    <source>
        <dbReference type="Google" id="ProtNLM"/>
    </source>
</evidence>
<dbReference type="AlphaFoldDB" id="A0ABD1XGS2"/>
<organism evidence="1 2">
    <name type="scientific">Riccia fluitans</name>
    <dbReference type="NCBI Taxonomy" id="41844"/>
    <lineage>
        <taxon>Eukaryota</taxon>
        <taxon>Viridiplantae</taxon>
        <taxon>Streptophyta</taxon>
        <taxon>Embryophyta</taxon>
        <taxon>Marchantiophyta</taxon>
        <taxon>Marchantiopsida</taxon>
        <taxon>Marchantiidae</taxon>
        <taxon>Marchantiales</taxon>
        <taxon>Ricciaceae</taxon>
        <taxon>Riccia</taxon>
    </lineage>
</organism>
<evidence type="ECO:0000313" key="2">
    <source>
        <dbReference type="Proteomes" id="UP001605036"/>
    </source>
</evidence>
<gene>
    <name evidence="1" type="ORF">R1flu_026738</name>
</gene>
<comment type="caution">
    <text evidence="1">The sequence shown here is derived from an EMBL/GenBank/DDBJ whole genome shotgun (WGS) entry which is preliminary data.</text>
</comment>
<sequence length="109" mass="12194">MTPICYFARVLRASYAHFAGLALLLLVSVIGFRFQRCSCSDVLPRWRPLAYHLAFAVPFDLAVRLSRLPSTSVYASSLIHLSSRSVHVGSRFEPDPFPTAVHVYNAPPF</sequence>
<dbReference type="EMBL" id="JBHFFA010000008">
    <property type="protein sequence ID" value="KAL2608165.1"/>
    <property type="molecule type" value="Genomic_DNA"/>
</dbReference>
<reference evidence="1 2" key="1">
    <citation type="submission" date="2024-09" db="EMBL/GenBank/DDBJ databases">
        <title>Chromosome-scale assembly of Riccia fluitans.</title>
        <authorList>
            <person name="Paukszto L."/>
            <person name="Sawicki J."/>
            <person name="Karawczyk K."/>
            <person name="Piernik-Szablinska J."/>
            <person name="Szczecinska M."/>
            <person name="Mazdziarz M."/>
        </authorList>
    </citation>
    <scope>NUCLEOTIDE SEQUENCE [LARGE SCALE GENOMIC DNA]</scope>
    <source>
        <strain evidence="1">Rf_01</strain>
        <tissue evidence="1">Aerial parts of the thallus</tissue>
    </source>
</reference>
<evidence type="ECO:0000313" key="1">
    <source>
        <dbReference type="EMBL" id="KAL2608165.1"/>
    </source>
</evidence>
<protein>
    <recommendedName>
        <fullName evidence="3">Secreted protein</fullName>
    </recommendedName>
</protein>